<dbReference type="InterPro" id="IPR044194">
    <property type="entry name" value="BLISTER"/>
</dbReference>
<dbReference type="Proteomes" id="UP000825935">
    <property type="component" value="Chromosome 19"/>
</dbReference>
<dbReference type="PANTHER" id="PTHR47490">
    <property type="entry name" value="PROTEIN BLISTER"/>
    <property type="match status" value="1"/>
</dbReference>
<feature type="compositionally biased region" description="Polar residues" evidence="2">
    <location>
        <begin position="12"/>
        <end position="31"/>
    </location>
</feature>
<reference evidence="3" key="1">
    <citation type="submission" date="2021-08" db="EMBL/GenBank/DDBJ databases">
        <title>WGS assembly of Ceratopteris richardii.</title>
        <authorList>
            <person name="Marchant D.B."/>
            <person name="Chen G."/>
            <person name="Jenkins J."/>
            <person name="Shu S."/>
            <person name="Leebens-Mack J."/>
            <person name="Grimwood J."/>
            <person name="Schmutz J."/>
            <person name="Soltis P."/>
            <person name="Soltis D."/>
            <person name="Chen Z.-H."/>
        </authorList>
    </citation>
    <scope>NUCLEOTIDE SEQUENCE</scope>
    <source>
        <strain evidence="3">Whitten #5841</strain>
        <tissue evidence="3">Leaf</tissue>
    </source>
</reference>
<evidence type="ECO:0000256" key="1">
    <source>
        <dbReference type="SAM" id="Coils"/>
    </source>
</evidence>
<dbReference type="OrthoDB" id="2019993at2759"/>
<evidence type="ECO:0000313" key="4">
    <source>
        <dbReference type="Proteomes" id="UP000825935"/>
    </source>
</evidence>
<name>A0A8T2SIX1_CERRI</name>
<sequence>MASAEMPGLNMTAVTSTPLSKKQDLVNATPTSEKHRELGRRKLDEYRRRKREQKEANKTKAAAEESVSKDARTEACANGPVSCPTKEVNGGQEPSQSGRNGHDAHVASALKEGKDTLSQGLWSKQESSLESHEAGDIKKDFLQGASGISDHILTGTLVAKQPEDGNAVKFSDALSVTMPSTSKPIPAQVHGLKDNGHEKWLSTEASEEAESQTRSKFLRNVPEQVSRDYNKKSAGVSSDDSLSCRISAVSWKGSNGTSNTGLGLSIPNSASSNKYGRIGSKEDDFGIPFRSTGVSDSRRLWDSEERRVSFAPPKKSLISELQERREPIFSSKLSDRLLLQSSLTAQIGPPTVPAMTDHWRVSSGAISDQLLGGTLSDIQTDFKTGNQQEEKKKHDDFAALEQHIDELTQEKFALQRALEAARSLADSLTQQNSVLTEDFNSQGAIINQLQEDLEKKKEEITSQSLVLKSLMMERERAQQENNSAVERSQILAGEVIGLEEKVLKLRSSELKLQKELETLKVDKDSIRAQLTTLEKDRESLKAMLEVLQEDKKLLERELQTAIASVDNLERSRSSGLEKELRDAFTSTEDLVSQTQYTQPPVDNRAADVGGAESSSIPFSLPPSVGLDVSSGSGTLSPDDLRVINSIDGLITELFSEKQVLLESLRRESARAMEFETLNNELSKKLEMQTQRLELAVAQNMAYGENQITRDSLHIEPQANEYVDEGDEVVDRVLGWIMRIFPGGSARRQVSKRL</sequence>
<feature type="compositionally biased region" description="Polar residues" evidence="2">
    <location>
        <begin position="590"/>
        <end position="600"/>
    </location>
</feature>
<keyword evidence="4" id="KW-1185">Reference proteome</keyword>
<protein>
    <submittedName>
        <fullName evidence="3">Uncharacterized protein</fullName>
    </submittedName>
</protein>
<comment type="caution">
    <text evidence="3">The sequence shown here is derived from an EMBL/GenBank/DDBJ whole genome shotgun (WGS) entry which is preliminary data.</text>
</comment>
<feature type="region of interest" description="Disordered" evidence="2">
    <location>
        <begin position="1"/>
        <end position="105"/>
    </location>
</feature>
<organism evidence="3 4">
    <name type="scientific">Ceratopteris richardii</name>
    <name type="common">Triangle waterfern</name>
    <dbReference type="NCBI Taxonomy" id="49495"/>
    <lineage>
        <taxon>Eukaryota</taxon>
        <taxon>Viridiplantae</taxon>
        <taxon>Streptophyta</taxon>
        <taxon>Embryophyta</taxon>
        <taxon>Tracheophyta</taxon>
        <taxon>Polypodiopsida</taxon>
        <taxon>Polypodiidae</taxon>
        <taxon>Polypodiales</taxon>
        <taxon>Pteridineae</taxon>
        <taxon>Pteridaceae</taxon>
        <taxon>Parkerioideae</taxon>
        <taxon>Ceratopteris</taxon>
    </lineage>
</organism>
<evidence type="ECO:0000256" key="2">
    <source>
        <dbReference type="SAM" id="MobiDB-lite"/>
    </source>
</evidence>
<dbReference type="AlphaFoldDB" id="A0A8T2SIX1"/>
<feature type="coiled-coil region" evidence="1">
    <location>
        <begin position="397"/>
        <end position="571"/>
    </location>
</feature>
<dbReference type="PANTHER" id="PTHR47490:SF2">
    <property type="entry name" value="PROTEIN BLISTER"/>
    <property type="match status" value="1"/>
</dbReference>
<dbReference type="EMBL" id="CM035424">
    <property type="protein sequence ID" value="KAH7352020.1"/>
    <property type="molecule type" value="Genomic_DNA"/>
</dbReference>
<keyword evidence="1" id="KW-0175">Coiled coil</keyword>
<feature type="compositionally biased region" description="Basic and acidic residues" evidence="2">
    <location>
        <begin position="32"/>
        <end position="73"/>
    </location>
</feature>
<dbReference type="GO" id="GO:0040008">
    <property type="term" value="P:regulation of growth"/>
    <property type="evidence" value="ECO:0007669"/>
    <property type="project" value="InterPro"/>
</dbReference>
<proteinExistence type="predicted"/>
<feature type="region of interest" description="Disordered" evidence="2">
    <location>
        <begin position="590"/>
        <end position="620"/>
    </location>
</feature>
<accession>A0A8T2SIX1</accession>
<evidence type="ECO:0000313" key="3">
    <source>
        <dbReference type="EMBL" id="KAH7352020.1"/>
    </source>
</evidence>
<gene>
    <name evidence="3" type="ORF">KP509_19G025300</name>
</gene>